<evidence type="ECO:0000259" key="1">
    <source>
        <dbReference type="Pfam" id="PF07238"/>
    </source>
</evidence>
<dbReference type="InterPro" id="IPR009875">
    <property type="entry name" value="PilZ_domain"/>
</dbReference>
<keyword evidence="3" id="KW-1185">Reference proteome</keyword>
<accession>A0A6L5Y1H0</accession>
<feature type="domain" description="PilZ" evidence="1">
    <location>
        <begin position="14"/>
        <end position="109"/>
    </location>
</feature>
<dbReference type="Pfam" id="PF07238">
    <property type="entry name" value="PilZ"/>
    <property type="match status" value="1"/>
</dbReference>
<gene>
    <name evidence="2" type="ORF">FYJ58_12445</name>
</gene>
<evidence type="ECO:0000313" key="2">
    <source>
        <dbReference type="EMBL" id="MSS64677.1"/>
    </source>
</evidence>
<name>A0A6L5Y1H0_9FIRM</name>
<reference evidence="2 3" key="1">
    <citation type="submission" date="2019-08" db="EMBL/GenBank/DDBJ databases">
        <title>In-depth cultivation of the pig gut microbiome towards novel bacterial diversity and tailored functional studies.</title>
        <authorList>
            <person name="Wylensek D."/>
            <person name="Hitch T.C.A."/>
            <person name="Clavel T."/>
        </authorList>
    </citation>
    <scope>NUCLEOTIDE SEQUENCE [LARGE SCALE GENOMIC DNA]</scope>
    <source>
        <strain evidence="2 3">WCA-693-APC-MOT-I</strain>
    </source>
</reference>
<comment type="caution">
    <text evidence="2">The sequence shown here is derived from an EMBL/GenBank/DDBJ whole genome shotgun (WGS) entry which is preliminary data.</text>
</comment>
<dbReference type="Proteomes" id="UP000482209">
    <property type="component" value="Unassembled WGS sequence"/>
</dbReference>
<evidence type="ECO:0000313" key="3">
    <source>
        <dbReference type="Proteomes" id="UP000482209"/>
    </source>
</evidence>
<protein>
    <submittedName>
        <fullName evidence="2">PilZ domain-containing protein</fullName>
    </submittedName>
</protein>
<proteinExistence type="predicted"/>
<sequence length="127" mass="14883">MIEEGMGIMNNGYERRKYRRLPLNLTLGVSKLYKQDYIELNDINVDLEVVDISKAGIGFRTQKELPVDYYFDGRIELVDNDFFYAVVKIIRRQKLEDQNYIYGAKFVGLAPFLADKVDIYGRKIDEN</sequence>
<dbReference type="EMBL" id="VUMT01000025">
    <property type="protein sequence ID" value="MSS64677.1"/>
    <property type="molecule type" value="Genomic_DNA"/>
</dbReference>
<dbReference type="AlphaFoldDB" id="A0A6L5Y1H0"/>
<organism evidence="2 3">
    <name type="scientific">Velocimicrobium porci</name>
    <dbReference type="NCBI Taxonomy" id="2606634"/>
    <lineage>
        <taxon>Bacteria</taxon>
        <taxon>Bacillati</taxon>
        <taxon>Bacillota</taxon>
        <taxon>Clostridia</taxon>
        <taxon>Lachnospirales</taxon>
        <taxon>Lachnospiraceae</taxon>
        <taxon>Velocimicrobium</taxon>
    </lineage>
</organism>
<dbReference type="GO" id="GO:0035438">
    <property type="term" value="F:cyclic-di-GMP binding"/>
    <property type="evidence" value="ECO:0007669"/>
    <property type="project" value="InterPro"/>
</dbReference>
<dbReference type="SUPFAM" id="SSF141371">
    <property type="entry name" value="PilZ domain-like"/>
    <property type="match status" value="1"/>
</dbReference>
<dbReference type="Gene3D" id="2.40.10.220">
    <property type="entry name" value="predicted glycosyltransferase like domains"/>
    <property type="match status" value="1"/>
</dbReference>